<evidence type="ECO:0000256" key="1">
    <source>
        <dbReference type="SAM" id="MobiDB-lite"/>
    </source>
</evidence>
<dbReference type="InterPro" id="IPR032093">
    <property type="entry name" value="PhoD_N"/>
</dbReference>
<proteinExistence type="predicted"/>
<dbReference type="RefSeq" id="WP_013016856.1">
    <property type="nucleotide sequence ID" value="NC_013947.1"/>
</dbReference>
<feature type="domain" description="Phospholipase D N-terminal" evidence="3">
    <location>
        <begin position="19"/>
        <end position="117"/>
    </location>
</feature>
<dbReference type="AlphaFoldDB" id="D3PWC8"/>
<dbReference type="eggNOG" id="COG3540">
    <property type="taxonomic scope" value="Bacteria"/>
</dbReference>
<dbReference type="InterPro" id="IPR052900">
    <property type="entry name" value="Phospholipid_Metab_Enz"/>
</dbReference>
<dbReference type="EMBL" id="CP001778">
    <property type="protein sequence ID" value="ADD41285.1"/>
    <property type="molecule type" value="Genomic_DNA"/>
</dbReference>
<dbReference type="PANTHER" id="PTHR43606">
    <property type="entry name" value="PHOSPHATASE, PUTATIVE (AFU_ORTHOLOGUE AFUA_6G08710)-RELATED"/>
    <property type="match status" value="1"/>
</dbReference>
<name>D3PWC8_STANL</name>
<evidence type="ECO:0000313" key="4">
    <source>
        <dbReference type="EMBL" id="ADD41285.1"/>
    </source>
</evidence>
<dbReference type="Pfam" id="PF09423">
    <property type="entry name" value="PhoD"/>
    <property type="match status" value="1"/>
</dbReference>
<dbReference type="SUPFAM" id="SSF56300">
    <property type="entry name" value="Metallo-dependent phosphatases"/>
    <property type="match status" value="1"/>
</dbReference>
<dbReference type="EC" id="3.1.3.1" evidence="4"/>
<reference evidence="4 5" key="1">
    <citation type="journal article" date="2009" name="Stand. Genomic Sci.">
        <title>Complete genome sequence of Stackebrandtia nassauensis type strain (LLR-40K-21).</title>
        <authorList>
            <person name="Munk C."/>
            <person name="Lapidus A."/>
            <person name="Copeland A."/>
            <person name="Jando M."/>
            <person name="Mayilraj S."/>
            <person name="Glavina Del Rio T."/>
            <person name="Nolan M."/>
            <person name="Chen F."/>
            <person name="Lucas S."/>
            <person name="Tice H."/>
            <person name="Cheng J.F."/>
            <person name="Han C."/>
            <person name="Detter J.C."/>
            <person name="Bruce D."/>
            <person name="Goodwin L."/>
            <person name="Chain P."/>
            <person name="Pitluck S."/>
            <person name="Goker M."/>
            <person name="Ovchinikova G."/>
            <person name="Pati A."/>
            <person name="Ivanova N."/>
            <person name="Mavromatis K."/>
            <person name="Chen A."/>
            <person name="Palaniappan K."/>
            <person name="Land M."/>
            <person name="Hauser L."/>
            <person name="Chang Y.J."/>
            <person name="Jeffries C.D."/>
            <person name="Bristow J."/>
            <person name="Eisen J.A."/>
            <person name="Markowitz V."/>
            <person name="Hugenholtz P."/>
            <person name="Kyrpides N.C."/>
            <person name="Klenk H.P."/>
        </authorList>
    </citation>
    <scope>NUCLEOTIDE SEQUENCE [LARGE SCALE GENOMIC DNA]</scope>
    <source>
        <strain evidence="5">DSM 44728 / CIP 108903 / NRRL B-16338 / NBRC 102104 / LLR-40K-21</strain>
    </source>
</reference>
<dbReference type="Pfam" id="PF16655">
    <property type="entry name" value="PhoD_N"/>
    <property type="match status" value="1"/>
</dbReference>
<dbReference type="STRING" id="446470.Snas_1582"/>
<feature type="compositionally biased region" description="Basic and acidic residues" evidence="1">
    <location>
        <begin position="499"/>
        <end position="522"/>
    </location>
</feature>
<feature type="region of interest" description="Disordered" evidence="1">
    <location>
        <begin position="499"/>
        <end position="530"/>
    </location>
</feature>
<dbReference type="KEGG" id="sna:Snas_1582"/>
<evidence type="ECO:0000313" key="5">
    <source>
        <dbReference type="Proteomes" id="UP000000844"/>
    </source>
</evidence>
<dbReference type="InterPro" id="IPR018946">
    <property type="entry name" value="PhoD-like_MPP"/>
</dbReference>
<dbReference type="HOGENOM" id="CLU_015982_2_1_11"/>
<dbReference type="PANTHER" id="PTHR43606:SF2">
    <property type="entry name" value="ALKALINE PHOSPHATASE FAMILY PROTEIN (AFU_ORTHOLOGUE AFUA_5G03860)"/>
    <property type="match status" value="1"/>
</dbReference>
<evidence type="ECO:0000259" key="2">
    <source>
        <dbReference type="Pfam" id="PF09423"/>
    </source>
</evidence>
<dbReference type="GO" id="GO:0004035">
    <property type="term" value="F:alkaline phosphatase activity"/>
    <property type="evidence" value="ECO:0007669"/>
    <property type="project" value="UniProtKB-EC"/>
</dbReference>
<accession>D3PWC8</accession>
<dbReference type="Proteomes" id="UP000000844">
    <property type="component" value="Chromosome"/>
</dbReference>
<keyword evidence="4" id="KW-0378">Hydrolase</keyword>
<organism evidence="4 5">
    <name type="scientific">Stackebrandtia nassauensis (strain DSM 44728 / CIP 108903 / NRRL B-16338 / NBRC 102104 / LLR-40K-21)</name>
    <dbReference type="NCBI Taxonomy" id="446470"/>
    <lineage>
        <taxon>Bacteria</taxon>
        <taxon>Bacillati</taxon>
        <taxon>Actinomycetota</taxon>
        <taxon>Actinomycetes</taxon>
        <taxon>Glycomycetales</taxon>
        <taxon>Glycomycetaceae</taxon>
        <taxon>Stackebrandtia</taxon>
    </lineage>
</organism>
<dbReference type="InterPro" id="IPR038607">
    <property type="entry name" value="PhoD-like_sf"/>
</dbReference>
<sequence>MAYTDFRSHAELPTDPFTLGVASGDPTPDGFVLWTRLAPDPLVDEGTGGMPARDFKVKWQVSTDEKFSDIVASGAANATPKWGHSIHIEVDGLDSATEYYYRFRTGKWVSPVGRTRTTPTKNAKVDSLTMAFVSCNMYEHGYFNGYRYLAEEAPELILHLGDYTYEYGPNEYVAAGGNVRQHIGEQTFSLASYRRRQAQYKMDADLQAAHHAAPWVVVWDDHEVDNNWADEFYEKPEIPQPDFLERRENAFRAYYENMPLRRTSVPRGIDMQLYRRFSWGRLANFHMTDTRQYRDDQACGDGWKACREAYNPERSITGQEQEDWLIRGFHKSSARWDFLGNQVFFCQRDADRGPLKTGAMDVWDGYVASRNRIQQGWTDAGVRNAIVLTGDVHSAWAAELKEDYDNPDSKNVGVELVASSVSSAGNGADSIPEDNPFLKINPHVKFYNGQRGYVTTRITEEKMDVKFKVTPNVRTAETVIYTRQSYEIADGEHKLHETYRREVDKSKKLEKFDADDPTKGLEEDADDLVG</sequence>
<protein>
    <submittedName>
        <fullName evidence="4">Alkaline phosphatase</fullName>
        <ecNumber evidence="4">3.1.3.1</ecNumber>
    </submittedName>
</protein>
<dbReference type="CDD" id="cd07389">
    <property type="entry name" value="MPP_PhoD"/>
    <property type="match status" value="1"/>
</dbReference>
<dbReference type="Gene3D" id="2.60.40.380">
    <property type="entry name" value="Purple acid phosphatase-like, N-terminal"/>
    <property type="match status" value="1"/>
</dbReference>
<gene>
    <name evidence="4" type="ordered locus">Snas_1582</name>
</gene>
<dbReference type="Gene3D" id="3.60.21.70">
    <property type="entry name" value="PhoD-like phosphatase"/>
    <property type="match status" value="1"/>
</dbReference>
<keyword evidence="5" id="KW-1185">Reference proteome</keyword>
<feature type="domain" description="PhoD-like phosphatase metallophosphatase" evidence="2">
    <location>
        <begin position="130"/>
        <end position="467"/>
    </location>
</feature>
<dbReference type="InterPro" id="IPR029052">
    <property type="entry name" value="Metallo-depent_PP-like"/>
</dbReference>
<evidence type="ECO:0000259" key="3">
    <source>
        <dbReference type="Pfam" id="PF16655"/>
    </source>
</evidence>